<sequence>MIKSARETRSVPSAEQLEADHSLLLHRKPPGDNSLLSAYHASNAAVIDRGRFFLTTPYPNLTLYHPVLAVEGMRMREDFRFGLDDYIQWPQKWDRSLCHLACILRPPSDDHPWSLMWWTPTTEFFSLERSALASGLGRLQYSRSMEIRKIARELLERSDIFCRTHKNESEVILATRLSRQLSDRLIRLEFVPGSFRQICTLVTAVQRIFLELHALLEYCDVYKMRMEGSADPVKTPAAVVGAFTWDLDDAALLFRAAIPFWFIHCHTDIGRVAVSALAPVLTEGHVCSRDSQYPSKIIFKGVPNLRVQYSAIHSSIDEVFRTYLPFQPSSNAPCASPSRTSPVSTGPDRTRRLTDKRSRPYNRSSFKPSGIDRHVGVFSSNTFLPYFSPSWSWAYSRVSTNNPPRLRQTGYAFPDPLLLVAVQSTAKMYTYCFNWLRFRDLLLFRLTKPSPTLITNVIWRLLLSGDFVPKEREPGKTESLASTRKTEVRSFLGNCLSESGVELHLDQLPLTVRWRESEFLENDTFPTSVVREIFYEISALNFRCELMAVDDALTPSHLQTEEHRSLVNFCFFGKSDGDILSVDTTSSTHGFAADTWTARLPYVFALRDVMLVWSGSAQRCQGISAASKDTLDVHASVTFENRVILAYLQSVFDCFGRAAVAPVRPESVCSA</sequence>
<evidence type="ECO:0000256" key="1">
    <source>
        <dbReference type="SAM" id="MobiDB-lite"/>
    </source>
</evidence>
<organism evidence="2 3">
    <name type="scientific">Dendrothele bispora (strain CBS 962.96)</name>
    <dbReference type="NCBI Taxonomy" id="1314807"/>
    <lineage>
        <taxon>Eukaryota</taxon>
        <taxon>Fungi</taxon>
        <taxon>Dikarya</taxon>
        <taxon>Basidiomycota</taxon>
        <taxon>Agaricomycotina</taxon>
        <taxon>Agaricomycetes</taxon>
        <taxon>Agaricomycetidae</taxon>
        <taxon>Agaricales</taxon>
        <taxon>Agaricales incertae sedis</taxon>
        <taxon>Dendrothele</taxon>
    </lineage>
</organism>
<proteinExistence type="predicted"/>
<feature type="region of interest" description="Disordered" evidence="1">
    <location>
        <begin position="330"/>
        <end position="367"/>
    </location>
</feature>
<dbReference type="Proteomes" id="UP000297245">
    <property type="component" value="Unassembled WGS sequence"/>
</dbReference>
<protein>
    <submittedName>
        <fullName evidence="2">Uncharacterized protein</fullName>
    </submittedName>
</protein>
<name>A0A4S8L3I9_DENBC</name>
<keyword evidence="3" id="KW-1185">Reference proteome</keyword>
<gene>
    <name evidence="2" type="ORF">K435DRAFT_844177</name>
</gene>
<dbReference type="AlphaFoldDB" id="A0A4S8L3I9"/>
<dbReference type="EMBL" id="ML179688">
    <property type="protein sequence ID" value="THU83067.1"/>
    <property type="molecule type" value="Genomic_DNA"/>
</dbReference>
<evidence type="ECO:0000313" key="2">
    <source>
        <dbReference type="EMBL" id="THU83067.1"/>
    </source>
</evidence>
<evidence type="ECO:0000313" key="3">
    <source>
        <dbReference type="Proteomes" id="UP000297245"/>
    </source>
</evidence>
<reference evidence="2 3" key="1">
    <citation type="journal article" date="2019" name="Nat. Ecol. Evol.">
        <title>Megaphylogeny resolves global patterns of mushroom evolution.</title>
        <authorList>
            <person name="Varga T."/>
            <person name="Krizsan K."/>
            <person name="Foldi C."/>
            <person name="Dima B."/>
            <person name="Sanchez-Garcia M."/>
            <person name="Sanchez-Ramirez S."/>
            <person name="Szollosi G.J."/>
            <person name="Szarkandi J.G."/>
            <person name="Papp V."/>
            <person name="Albert L."/>
            <person name="Andreopoulos W."/>
            <person name="Angelini C."/>
            <person name="Antonin V."/>
            <person name="Barry K.W."/>
            <person name="Bougher N.L."/>
            <person name="Buchanan P."/>
            <person name="Buyck B."/>
            <person name="Bense V."/>
            <person name="Catcheside P."/>
            <person name="Chovatia M."/>
            <person name="Cooper J."/>
            <person name="Damon W."/>
            <person name="Desjardin D."/>
            <person name="Finy P."/>
            <person name="Geml J."/>
            <person name="Haridas S."/>
            <person name="Hughes K."/>
            <person name="Justo A."/>
            <person name="Karasinski D."/>
            <person name="Kautmanova I."/>
            <person name="Kiss B."/>
            <person name="Kocsube S."/>
            <person name="Kotiranta H."/>
            <person name="LaButti K.M."/>
            <person name="Lechner B.E."/>
            <person name="Liimatainen K."/>
            <person name="Lipzen A."/>
            <person name="Lukacs Z."/>
            <person name="Mihaltcheva S."/>
            <person name="Morgado L.N."/>
            <person name="Niskanen T."/>
            <person name="Noordeloos M.E."/>
            <person name="Ohm R.A."/>
            <person name="Ortiz-Santana B."/>
            <person name="Ovrebo C."/>
            <person name="Racz N."/>
            <person name="Riley R."/>
            <person name="Savchenko A."/>
            <person name="Shiryaev A."/>
            <person name="Soop K."/>
            <person name="Spirin V."/>
            <person name="Szebenyi C."/>
            <person name="Tomsovsky M."/>
            <person name="Tulloss R.E."/>
            <person name="Uehling J."/>
            <person name="Grigoriev I.V."/>
            <person name="Vagvolgyi C."/>
            <person name="Papp T."/>
            <person name="Martin F.M."/>
            <person name="Miettinen O."/>
            <person name="Hibbett D.S."/>
            <person name="Nagy L.G."/>
        </authorList>
    </citation>
    <scope>NUCLEOTIDE SEQUENCE [LARGE SCALE GENOMIC DNA]</scope>
    <source>
        <strain evidence="2 3">CBS 962.96</strain>
    </source>
</reference>
<feature type="non-terminal residue" evidence="2">
    <location>
        <position position="1"/>
    </location>
</feature>
<dbReference type="OrthoDB" id="2634326at2759"/>
<feature type="compositionally biased region" description="Basic and acidic residues" evidence="1">
    <location>
        <begin position="348"/>
        <end position="358"/>
    </location>
</feature>
<accession>A0A4S8L3I9</accession>
<feature type="compositionally biased region" description="Polar residues" evidence="1">
    <location>
        <begin position="330"/>
        <end position="344"/>
    </location>
</feature>